<reference evidence="1 2" key="1">
    <citation type="journal article" date="2018" name="Sci. Rep.">
        <title>Genomic and ecological study of two distinctive freshwater bacteriophages infecting a Comamonadaceae bacterium.</title>
        <authorList>
            <person name="Moon K."/>
            <person name="Kang I."/>
            <person name="Kim S."/>
            <person name="Kim S.J."/>
            <person name="Cho J.C."/>
        </authorList>
    </citation>
    <scope>NUCLEOTIDE SEQUENCE [LARGE SCALE GENOMIC DNA]</scope>
</reference>
<gene>
    <name evidence="1" type="ORF">P26059B_0003</name>
</gene>
<dbReference type="InterPro" id="IPR024345">
    <property type="entry name" value="DNA_matur_Phage_T7-like"/>
</dbReference>
<evidence type="ECO:0000313" key="1">
    <source>
        <dbReference type="EMBL" id="ASJ79279.1"/>
    </source>
</evidence>
<evidence type="ECO:0000313" key="2">
    <source>
        <dbReference type="Proteomes" id="UP000261817"/>
    </source>
</evidence>
<organism evidence="1 2">
    <name type="scientific">Curvibacter phage P26059B</name>
    <dbReference type="NCBI Taxonomy" id="1983784"/>
    <lineage>
        <taxon>Viruses</taxon>
        <taxon>Duplodnaviria</taxon>
        <taxon>Heunggongvirae</taxon>
        <taxon>Uroviricota</taxon>
        <taxon>Caudoviricetes</taxon>
        <taxon>Autographivirales</taxon>
        <taxon>Autonotataviridae</taxon>
        <taxon>Kalppathivirus</taxon>
        <taxon>Kalppathivirus P26059B</taxon>
    </lineage>
</organism>
<dbReference type="EMBL" id="KY981272">
    <property type="protein sequence ID" value="ASJ79279.1"/>
    <property type="molecule type" value="Genomic_DNA"/>
</dbReference>
<protein>
    <submittedName>
        <fullName evidence="1">Putative DNA maturase A</fullName>
    </submittedName>
</protein>
<dbReference type="Proteomes" id="UP000261817">
    <property type="component" value="Segment"/>
</dbReference>
<proteinExistence type="predicted"/>
<sequence>MAASDKTLGRLHEAIAKAFLEQAEGYTETDENGAERVIKPSPALLGAAVTFLKNNNITADVEGNQALRDLGEKLKARRNKTIPQASLDAAAETFSERFGGTLQ</sequence>
<dbReference type="Pfam" id="PF11123">
    <property type="entry name" value="DNA_Packaging_2"/>
    <property type="match status" value="1"/>
</dbReference>
<keyword evidence="2" id="KW-1185">Reference proteome</keyword>
<name>A0A384UH21_9CAUD</name>
<accession>A0A384UH21</accession>